<dbReference type="KEGG" id="flh:EJ997_12010"/>
<dbReference type="GO" id="GO:0005829">
    <property type="term" value="C:cytosol"/>
    <property type="evidence" value="ECO:0007669"/>
    <property type="project" value="TreeGrafter"/>
</dbReference>
<dbReference type="SUPFAM" id="SSF75445">
    <property type="entry name" value="D-ribose-5-phosphate isomerase (RpiA), lid domain"/>
    <property type="match status" value="1"/>
</dbReference>
<dbReference type="RefSeq" id="WP_126704757.1">
    <property type="nucleotide sequence ID" value="NZ_CP034593.1"/>
</dbReference>
<dbReference type="PANTHER" id="PTHR11934">
    <property type="entry name" value="RIBOSE-5-PHOSPHATE ISOMERASE"/>
    <property type="match status" value="1"/>
</dbReference>
<dbReference type="NCBIfam" id="TIGR00021">
    <property type="entry name" value="rpiA"/>
    <property type="match status" value="1"/>
</dbReference>
<keyword evidence="2 3" id="KW-0413">Isomerase</keyword>
<dbReference type="EC" id="5.3.1.6" evidence="3"/>
<dbReference type="EMBL" id="CP034593">
    <property type="protein sequence ID" value="AZQ77955.1"/>
    <property type="molecule type" value="Genomic_DNA"/>
</dbReference>
<evidence type="ECO:0000256" key="1">
    <source>
        <dbReference type="ARBA" id="ARBA00001713"/>
    </source>
</evidence>
<protein>
    <recommendedName>
        <fullName evidence="3">Ribose-5-phosphate isomerase A</fullName>
        <ecNumber evidence="3">5.3.1.6</ecNumber>
    </recommendedName>
    <alternativeName>
        <fullName evidence="3">Phosphoriboisomerase A</fullName>
        <shortName evidence="3">PRI</shortName>
    </alternativeName>
</protein>
<feature type="binding site" evidence="3">
    <location>
        <begin position="100"/>
        <end position="103"/>
    </location>
    <ligand>
        <name>substrate</name>
    </ligand>
</feature>
<proteinExistence type="inferred from homology"/>
<dbReference type="InterPro" id="IPR020672">
    <property type="entry name" value="Ribose5P_isomerase_typA_subgr"/>
</dbReference>
<dbReference type="Proteomes" id="UP000280344">
    <property type="component" value="Chromosome"/>
</dbReference>
<comment type="subunit">
    <text evidence="3">Homodimer.</text>
</comment>
<dbReference type="InterPro" id="IPR004788">
    <property type="entry name" value="Ribose5P_isomerase_type_A"/>
</dbReference>
<dbReference type="OrthoDB" id="5870696at2"/>
<dbReference type="FunFam" id="3.40.50.1360:FF:000001">
    <property type="entry name" value="Ribose-5-phosphate isomerase A"/>
    <property type="match status" value="1"/>
</dbReference>
<keyword evidence="5" id="KW-1185">Reference proteome</keyword>
<accession>A0A3S9Q006</accession>
<sequence length="245" mass="25870">MGTDSRNEQAKIAAGVYAASLVEDGQKVGLGSGTSAWHFIRSLAKRIEEGLDIIAVPASKASRDLAQELNVPLVELDDITGLDICIDGADEVAPDGSMIKGGGANLLWEKIIAVNSAKMLTVVDPSKIVKTLGQFALPIEVTPAYYGTTIRNIRELLAEKGWEAVSVERRMNGDSPVITDNDNFIVDAKLETITDPAGLAIALNQIPGVVENGLFPAMSKGVIVGRPDGTAEFLEIGFDPATVNA</sequence>
<comment type="similarity">
    <text evidence="3">Belongs to the ribose 5-phosphate isomerase family.</text>
</comment>
<dbReference type="GO" id="GO:0006014">
    <property type="term" value="P:D-ribose metabolic process"/>
    <property type="evidence" value="ECO:0007669"/>
    <property type="project" value="TreeGrafter"/>
</dbReference>
<dbReference type="InterPro" id="IPR037171">
    <property type="entry name" value="NagB/RpiA_transferase-like"/>
</dbReference>
<feature type="binding site" evidence="3">
    <location>
        <begin position="87"/>
        <end position="90"/>
    </location>
    <ligand>
        <name>substrate</name>
    </ligand>
</feature>
<dbReference type="CDD" id="cd01398">
    <property type="entry name" value="RPI_A"/>
    <property type="match status" value="1"/>
</dbReference>
<dbReference type="Gene3D" id="3.40.50.1360">
    <property type="match status" value="1"/>
</dbReference>
<dbReference type="Pfam" id="PF06026">
    <property type="entry name" value="Rib_5-P_isom_A"/>
    <property type="match status" value="1"/>
</dbReference>
<dbReference type="Gene3D" id="3.30.70.260">
    <property type="match status" value="1"/>
</dbReference>
<dbReference type="UniPathway" id="UPA00115">
    <property type="reaction ID" value="UER00412"/>
</dbReference>
<evidence type="ECO:0000256" key="2">
    <source>
        <dbReference type="ARBA" id="ARBA00023235"/>
    </source>
</evidence>
<dbReference type="AlphaFoldDB" id="A0A3S9Q006"/>
<gene>
    <name evidence="3 4" type="primary">rpiA</name>
    <name evidence="4" type="ORF">EJ997_12010</name>
</gene>
<feature type="active site" description="Proton acceptor" evidence="3">
    <location>
        <position position="109"/>
    </location>
</feature>
<reference evidence="4 5" key="1">
    <citation type="submission" date="2018-12" db="EMBL/GenBank/DDBJ databases">
        <title>Complete genome sequence of Flaviflexus sp. H23T48.</title>
        <authorList>
            <person name="Bae J.-W."/>
            <person name="Lee J.-Y."/>
        </authorList>
    </citation>
    <scope>NUCLEOTIDE SEQUENCE [LARGE SCALE GENOMIC DNA]</scope>
    <source>
        <strain evidence="4 5">H23T48</strain>
    </source>
</reference>
<dbReference type="SUPFAM" id="SSF100950">
    <property type="entry name" value="NagB/RpiA/CoA transferase-like"/>
    <property type="match status" value="1"/>
</dbReference>
<evidence type="ECO:0000313" key="4">
    <source>
        <dbReference type="EMBL" id="AZQ77955.1"/>
    </source>
</evidence>
<comment type="pathway">
    <text evidence="3">Carbohydrate degradation; pentose phosphate pathway; D-ribose 5-phosphate from D-ribulose 5-phosphate (non-oxidative stage): step 1/1.</text>
</comment>
<organism evidence="4 5">
    <name type="scientific">Flaviflexus ciconiae</name>
    <dbReference type="NCBI Taxonomy" id="2496867"/>
    <lineage>
        <taxon>Bacteria</taxon>
        <taxon>Bacillati</taxon>
        <taxon>Actinomycetota</taxon>
        <taxon>Actinomycetes</taxon>
        <taxon>Actinomycetales</taxon>
        <taxon>Actinomycetaceae</taxon>
        <taxon>Flaviflexus</taxon>
    </lineage>
</organism>
<evidence type="ECO:0000256" key="3">
    <source>
        <dbReference type="HAMAP-Rule" id="MF_00170"/>
    </source>
</evidence>
<dbReference type="GO" id="GO:0004751">
    <property type="term" value="F:ribose-5-phosphate isomerase activity"/>
    <property type="evidence" value="ECO:0007669"/>
    <property type="project" value="UniProtKB-UniRule"/>
</dbReference>
<dbReference type="NCBIfam" id="NF001924">
    <property type="entry name" value="PRK00702.1"/>
    <property type="match status" value="1"/>
</dbReference>
<comment type="function">
    <text evidence="3">Catalyzes the reversible conversion of ribose-5-phosphate to ribulose 5-phosphate.</text>
</comment>
<dbReference type="GO" id="GO:0009052">
    <property type="term" value="P:pentose-phosphate shunt, non-oxidative branch"/>
    <property type="evidence" value="ECO:0007669"/>
    <property type="project" value="UniProtKB-UniRule"/>
</dbReference>
<dbReference type="HAMAP" id="MF_00170">
    <property type="entry name" value="Rib_5P_isom_A"/>
    <property type="match status" value="1"/>
</dbReference>
<comment type="catalytic activity">
    <reaction evidence="1 3">
        <text>aldehydo-D-ribose 5-phosphate = D-ribulose 5-phosphate</text>
        <dbReference type="Rhea" id="RHEA:14657"/>
        <dbReference type="ChEBI" id="CHEBI:58121"/>
        <dbReference type="ChEBI" id="CHEBI:58273"/>
        <dbReference type="EC" id="5.3.1.6"/>
    </reaction>
</comment>
<evidence type="ECO:0000313" key="5">
    <source>
        <dbReference type="Proteomes" id="UP000280344"/>
    </source>
</evidence>
<comment type="caution">
    <text evidence="3">Lacks conserved residue(s) required for the propagation of feature annotation.</text>
</comment>
<feature type="binding site" evidence="3">
    <location>
        <position position="127"/>
    </location>
    <ligand>
        <name>substrate</name>
    </ligand>
</feature>
<name>A0A3S9Q006_9ACTO</name>
<dbReference type="PANTHER" id="PTHR11934:SF0">
    <property type="entry name" value="RIBOSE-5-PHOSPHATE ISOMERASE"/>
    <property type="match status" value="1"/>
</dbReference>